<protein>
    <submittedName>
        <fullName evidence="2">Uncharacterized protein</fullName>
    </submittedName>
</protein>
<reference evidence="2" key="1">
    <citation type="journal article" date="1997" name="Proc. Natl. Acad. Sci. U.S.A.">
        <title>Experimental surgery to create subgenomes of Bacillus subtilis 168.</title>
        <authorList>
            <person name="Itaya M."/>
            <person name="Tanaka T."/>
        </authorList>
    </citation>
    <scope>NUCLEOTIDE SEQUENCE</scope>
    <source>
        <strain evidence="2">IAM 11631</strain>
        <plasmid evidence="2">pLS32</plasmid>
    </source>
</reference>
<proteinExistence type="predicted"/>
<name>E9RJA9_BACNA</name>
<dbReference type="AlphaFoldDB" id="E9RJA9"/>
<reference evidence="2" key="2">
    <citation type="submission" date="2011-02" db="EMBL/GenBank/DDBJ databases">
        <title>Genetic factors for stable replication of pLS32 in Bacillus subtilis.</title>
        <authorList>
            <person name="Itaya M."/>
        </authorList>
    </citation>
    <scope>NUCLEOTIDE SEQUENCE</scope>
    <source>
        <strain evidence="2">IAM 11631</strain>
        <plasmid evidence="2">pLS32</plasmid>
    </source>
</reference>
<dbReference type="EMBL" id="AB615353">
    <property type="protein sequence ID" value="BAJ77108.1"/>
    <property type="molecule type" value="Genomic_DNA"/>
</dbReference>
<feature type="region of interest" description="Disordered" evidence="1">
    <location>
        <begin position="40"/>
        <end position="59"/>
    </location>
</feature>
<dbReference type="RefSeq" id="WP_009968676.1">
    <property type="nucleotide sequence ID" value="NC_015149.1"/>
</dbReference>
<organism evidence="2">
    <name type="scientific">Bacillus subtilis subsp. natto</name>
    <dbReference type="NCBI Taxonomy" id="86029"/>
    <lineage>
        <taxon>Bacteria</taxon>
        <taxon>Bacillati</taxon>
        <taxon>Bacillota</taxon>
        <taxon>Bacilli</taxon>
        <taxon>Bacillales</taxon>
        <taxon>Bacillaceae</taxon>
        <taxon>Bacillus</taxon>
    </lineage>
</organism>
<dbReference type="SMR" id="E9RJA9"/>
<geneLocation type="plasmid" evidence="2">
    <name>pLS32</name>
</geneLocation>
<evidence type="ECO:0000256" key="1">
    <source>
        <dbReference type="SAM" id="MobiDB-lite"/>
    </source>
</evidence>
<evidence type="ECO:0000313" key="2">
    <source>
        <dbReference type="EMBL" id="BAJ77108.1"/>
    </source>
</evidence>
<feature type="compositionally biased region" description="Acidic residues" evidence="1">
    <location>
        <begin position="49"/>
        <end position="59"/>
    </location>
</feature>
<keyword evidence="2" id="KW-0614">Plasmid</keyword>
<sequence>MKDNRTKLICSKCNSPIITYRKKKKVIYECSYCGIQPDDLNFDDLSPNDWEDDYEEENM</sequence>
<accession>E9RJA9</accession>